<reference evidence="2" key="1">
    <citation type="submission" date="2025-08" db="UniProtKB">
        <authorList>
            <consortium name="RefSeq"/>
        </authorList>
    </citation>
    <scope>IDENTIFICATION</scope>
</reference>
<evidence type="ECO:0000256" key="1">
    <source>
        <dbReference type="SAM" id="SignalP"/>
    </source>
</evidence>
<protein>
    <submittedName>
        <fullName evidence="2">Uncharacterized protein LOC108046781 isoform X1</fullName>
    </submittedName>
</protein>
<feature type="chain" id="PRO_5028101621" evidence="1">
    <location>
        <begin position="20"/>
        <end position="199"/>
    </location>
</feature>
<organism evidence="2">
    <name type="scientific">Drosophila rhopaloa</name>
    <name type="common">Fruit fly</name>
    <dbReference type="NCBI Taxonomy" id="1041015"/>
    <lineage>
        <taxon>Eukaryota</taxon>
        <taxon>Metazoa</taxon>
        <taxon>Ecdysozoa</taxon>
        <taxon>Arthropoda</taxon>
        <taxon>Hexapoda</taxon>
        <taxon>Insecta</taxon>
        <taxon>Pterygota</taxon>
        <taxon>Neoptera</taxon>
        <taxon>Endopterygota</taxon>
        <taxon>Diptera</taxon>
        <taxon>Brachycera</taxon>
        <taxon>Muscomorpha</taxon>
        <taxon>Ephydroidea</taxon>
        <taxon>Drosophilidae</taxon>
        <taxon>Drosophila</taxon>
        <taxon>Sophophora</taxon>
    </lineage>
</organism>
<dbReference type="InterPro" id="IPR006601">
    <property type="entry name" value="Uncharacterised_DM11_DROME"/>
</dbReference>
<dbReference type="SMART" id="SM00675">
    <property type="entry name" value="DM11"/>
    <property type="match status" value="1"/>
</dbReference>
<dbReference type="RefSeq" id="XP_016982148.1">
    <property type="nucleotide sequence ID" value="XM_017126659.1"/>
</dbReference>
<sequence>MDLAVILLTVLSLLSIANGAQYELTVLDEEIFSICPNSEPGTLDMNGLMDLSELKTSMNAEGITVSGNSTLRWDIQLEDRVQMNVNLLYFDRGSWTPTVFSQVFKDFCKSMYDSSQLHYKYWSGHITNDVRNKCVSVPGTKMMYETYSLSMTAGSLGPLREGSYKANIMLRAYDLSGVERATRICFEIKGDLFKIRKKR</sequence>
<accession>A0A6P4F463</accession>
<dbReference type="OrthoDB" id="7975395at2759"/>
<proteinExistence type="predicted"/>
<dbReference type="AlphaFoldDB" id="A0A6P4F463"/>
<keyword evidence="1" id="KW-0732">Signal</keyword>
<gene>
    <name evidence="2" type="primary">LOC108046781</name>
</gene>
<evidence type="ECO:0000313" key="2">
    <source>
        <dbReference type="RefSeq" id="XP_016982148.1"/>
    </source>
</evidence>
<feature type="signal peptide" evidence="1">
    <location>
        <begin position="1"/>
        <end position="19"/>
    </location>
</feature>
<dbReference type="OMA" id="SMYDEKQ"/>
<name>A0A6P4F463_DRORH</name>